<keyword evidence="2" id="KW-1185">Reference proteome</keyword>
<sequence length="120" mass="13959">MPTERQLLIRTLKSLGYIGDLRQGKLSDLKEFIQRYNHANKLGFNHAQWDNQSLHQYMSNKRQQLHRRLKSAFTAIRFLIKLKPTTNLLSAVCISSSTNMLKNKFCSAYFTGVIPLLFQN</sequence>
<reference evidence="1 2" key="1">
    <citation type="journal article" date="2018" name="Genome Biol. Evol.">
        <title>Multiple Roots of Fruiting Body Formation in Amoebozoa.</title>
        <authorList>
            <person name="Hillmann F."/>
            <person name="Forbes G."/>
            <person name="Novohradska S."/>
            <person name="Ferling I."/>
            <person name="Riege K."/>
            <person name="Groth M."/>
            <person name="Westermann M."/>
            <person name="Marz M."/>
            <person name="Spaller T."/>
            <person name="Winckler T."/>
            <person name="Schaap P."/>
            <person name="Glockner G."/>
        </authorList>
    </citation>
    <scope>NUCLEOTIDE SEQUENCE [LARGE SCALE GENOMIC DNA]</scope>
    <source>
        <strain evidence="1 2">Jena</strain>
    </source>
</reference>
<organism evidence="1 2">
    <name type="scientific">Planoprotostelium fungivorum</name>
    <dbReference type="NCBI Taxonomy" id="1890364"/>
    <lineage>
        <taxon>Eukaryota</taxon>
        <taxon>Amoebozoa</taxon>
        <taxon>Evosea</taxon>
        <taxon>Variosea</taxon>
        <taxon>Cavosteliida</taxon>
        <taxon>Cavosteliaceae</taxon>
        <taxon>Planoprotostelium</taxon>
    </lineage>
</organism>
<dbReference type="InParanoid" id="A0A2P6N3Q3"/>
<name>A0A2P6N3Q3_9EUKA</name>
<gene>
    <name evidence="1" type="ORF">PROFUN_13395</name>
</gene>
<accession>A0A2P6N3Q3</accession>
<evidence type="ECO:0000313" key="2">
    <source>
        <dbReference type="Proteomes" id="UP000241769"/>
    </source>
</evidence>
<comment type="caution">
    <text evidence="1">The sequence shown here is derived from an EMBL/GenBank/DDBJ whole genome shotgun (WGS) entry which is preliminary data.</text>
</comment>
<dbReference type="EMBL" id="MDYQ01000216">
    <property type="protein sequence ID" value="PRP78562.1"/>
    <property type="molecule type" value="Genomic_DNA"/>
</dbReference>
<proteinExistence type="predicted"/>
<dbReference type="Proteomes" id="UP000241769">
    <property type="component" value="Unassembled WGS sequence"/>
</dbReference>
<protein>
    <submittedName>
        <fullName evidence="1">Uncharacterized protein</fullName>
    </submittedName>
</protein>
<evidence type="ECO:0000313" key="1">
    <source>
        <dbReference type="EMBL" id="PRP78562.1"/>
    </source>
</evidence>
<dbReference type="AlphaFoldDB" id="A0A2P6N3Q3"/>